<evidence type="ECO:0000313" key="2">
    <source>
        <dbReference type="EMBL" id="GAA1719685.1"/>
    </source>
</evidence>
<organism evidence="2 3">
    <name type="scientific">Kribbella yunnanensis</name>
    <dbReference type="NCBI Taxonomy" id="190194"/>
    <lineage>
        <taxon>Bacteria</taxon>
        <taxon>Bacillati</taxon>
        <taxon>Actinomycetota</taxon>
        <taxon>Actinomycetes</taxon>
        <taxon>Propionibacteriales</taxon>
        <taxon>Kribbellaceae</taxon>
        <taxon>Kribbella</taxon>
    </lineage>
</organism>
<evidence type="ECO:0000313" key="3">
    <source>
        <dbReference type="Proteomes" id="UP001500280"/>
    </source>
</evidence>
<accession>A0ABN2J7Q3</accession>
<reference evidence="2 3" key="1">
    <citation type="journal article" date="2019" name="Int. J. Syst. Evol. Microbiol.">
        <title>The Global Catalogue of Microorganisms (GCM) 10K type strain sequencing project: providing services to taxonomists for standard genome sequencing and annotation.</title>
        <authorList>
            <consortium name="The Broad Institute Genomics Platform"/>
            <consortium name="The Broad Institute Genome Sequencing Center for Infectious Disease"/>
            <person name="Wu L."/>
            <person name="Ma J."/>
        </authorList>
    </citation>
    <scope>NUCLEOTIDE SEQUENCE [LARGE SCALE GENOMIC DNA]</scope>
    <source>
        <strain evidence="2 3">JCM 14307</strain>
    </source>
</reference>
<proteinExistence type="predicted"/>
<dbReference type="Proteomes" id="UP001500280">
    <property type="component" value="Unassembled WGS sequence"/>
</dbReference>
<sequence>MRTRTILPRYGANSRVDPEIAEHTGVQVAVVCEARLHAIRSEALTSNVVNDQRLSRIRDRPSANRPHQRLEPGIPSSPYGGREARQSGIAATEYHDRISRPIDPECLIDKAVRGPSYQRMRDC</sequence>
<protein>
    <submittedName>
        <fullName evidence="2">Uncharacterized protein</fullName>
    </submittedName>
</protein>
<keyword evidence="3" id="KW-1185">Reference proteome</keyword>
<comment type="caution">
    <text evidence="2">The sequence shown here is derived from an EMBL/GenBank/DDBJ whole genome shotgun (WGS) entry which is preliminary data.</text>
</comment>
<name>A0ABN2J7Q3_9ACTN</name>
<feature type="region of interest" description="Disordered" evidence="1">
    <location>
        <begin position="55"/>
        <end position="96"/>
    </location>
</feature>
<evidence type="ECO:0000256" key="1">
    <source>
        <dbReference type="SAM" id="MobiDB-lite"/>
    </source>
</evidence>
<gene>
    <name evidence="2" type="ORF">GCM10009745_80830</name>
</gene>
<dbReference type="EMBL" id="BAAANF010000033">
    <property type="protein sequence ID" value="GAA1719685.1"/>
    <property type="molecule type" value="Genomic_DNA"/>
</dbReference>